<dbReference type="AlphaFoldDB" id="A0A0G4QGZ8"/>
<accession>A0A0G4QGZ8</accession>
<evidence type="ECO:0000313" key="1">
    <source>
        <dbReference type="EMBL" id="CRL65292.1"/>
    </source>
</evidence>
<dbReference type="PANTHER" id="PTHR40590:SF1">
    <property type="entry name" value="CYTOPLASMIC PROTEIN"/>
    <property type="match status" value="1"/>
</dbReference>
<proteinExistence type="predicted"/>
<dbReference type="PANTHER" id="PTHR40590">
    <property type="entry name" value="CYTOPLASMIC PROTEIN-RELATED"/>
    <property type="match status" value="1"/>
</dbReference>
<protein>
    <submittedName>
        <fullName evidence="1">TraB family protein</fullName>
    </submittedName>
</protein>
<dbReference type="Pfam" id="PF01963">
    <property type="entry name" value="TraB_PrgY_gumN"/>
    <property type="match status" value="1"/>
</dbReference>
<dbReference type="InterPro" id="IPR002816">
    <property type="entry name" value="TraB/PrgY/GumN_fam"/>
</dbReference>
<name>A0A0G4QGZ8_9GAMM</name>
<sequence>MAGIFQKLKEWINIKQASHYPYPAVDITLPNNVSLHLVGSIHMGVPTMSPLSNALLNEIKNANAIIVEADISTDVQPFDQASLFRKSLETRLNNSLFSQVTCHCEDLALSLYQLENKPLWQIALILQSTQAMQLGLQPQYGIDYQVIQYANEHKKNIIELEGIEDQVALLLSFPDDGQQLLEDTLKNWHDNARTLQIMINWWLNYNGQEKQPPLPNTFSKAVFDILMESRNQKWVSILSKLPAGRYVVTVGALHLFGEENLIDLLTHQS</sequence>
<gene>
    <name evidence="1" type="ORF">BN1804_03435</name>
</gene>
<reference evidence="2" key="1">
    <citation type="submission" date="2015-06" db="EMBL/GenBank/DDBJ databases">
        <authorList>
            <person name="Urmite Genomes"/>
        </authorList>
    </citation>
    <scope>NUCLEOTIDE SEQUENCE [LARGE SCALE GENOMIC DNA]</scope>
    <source>
        <strain evidence="2">CSUR P1867</strain>
    </source>
</reference>
<dbReference type="RefSeq" id="WP_072065103.1">
    <property type="nucleotide sequence ID" value="NZ_CVRY01000008.1"/>
</dbReference>
<organism evidence="1 2">
    <name type="scientific">Proteus penneri</name>
    <dbReference type="NCBI Taxonomy" id="102862"/>
    <lineage>
        <taxon>Bacteria</taxon>
        <taxon>Pseudomonadati</taxon>
        <taxon>Pseudomonadota</taxon>
        <taxon>Gammaproteobacteria</taxon>
        <taxon>Enterobacterales</taxon>
        <taxon>Morganellaceae</taxon>
        <taxon>Proteus</taxon>
    </lineage>
</organism>
<dbReference type="Proteomes" id="UP000183920">
    <property type="component" value="Unassembled WGS sequence"/>
</dbReference>
<evidence type="ECO:0000313" key="2">
    <source>
        <dbReference type="Proteomes" id="UP000183920"/>
    </source>
</evidence>
<dbReference type="InterPro" id="IPR047111">
    <property type="entry name" value="YbaP-like"/>
</dbReference>
<dbReference type="EMBL" id="CVRY01000008">
    <property type="protein sequence ID" value="CRL65292.1"/>
    <property type="molecule type" value="Genomic_DNA"/>
</dbReference>
<dbReference type="CDD" id="cd14789">
    <property type="entry name" value="Tiki"/>
    <property type="match status" value="1"/>
</dbReference>